<dbReference type="EMBL" id="FTNU01000002">
    <property type="protein sequence ID" value="SIR78647.1"/>
    <property type="molecule type" value="Genomic_DNA"/>
</dbReference>
<keyword evidence="4 6" id="KW-1133">Transmembrane helix</keyword>
<feature type="transmembrane region" description="Helical" evidence="6">
    <location>
        <begin position="195"/>
        <end position="214"/>
    </location>
</feature>
<keyword evidence="5 6" id="KW-0472">Membrane</keyword>
<dbReference type="PANTHER" id="PTHR30250">
    <property type="entry name" value="PST FAMILY PREDICTED COLANIC ACID TRANSPORTER"/>
    <property type="match status" value="1"/>
</dbReference>
<dbReference type="Proteomes" id="UP000187495">
    <property type="component" value="Unassembled WGS sequence"/>
</dbReference>
<protein>
    <submittedName>
        <fullName evidence="7">Na+-driven multidrug efflux pump</fullName>
    </submittedName>
</protein>
<keyword evidence="2" id="KW-1003">Cell membrane</keyword>
<evidence type="ECO:0000256" key="2">
    <source>
        <dbReference type="ARBA" id="ARBA00022475"/>
    </source>
</evidence>
<gene>
    <name evidence="7" type="ORF">SAMN02745664_10271</name>
</gene>
<evidence type="ECO:0000313" key="7">
    <source>
        <dbReference type="EMBL" id="SIR78647.1"/>
    </source>
</evidence>
<dbReference type="GO" id="GO:0005886">
    <property type="term" value="C:plasma membrane"/>
    <property type="evidence" value="ECO:0007669"/>
    <property type="project" value="UniProtKB-SubCell"/>
</dbReference>
<evidence type="ECO:0000256" key="1">
    <source>
        <dbReference type="ARBA" id="ARBA00004651"/>
    </source>
</evidence>
<sequence>MLSWWGSGVALADYAMTTQLVQVFVVLSLALSIGVPIYFNQHSDGVLATRQAIGYACLIGIALLALSWLYFVGLDAVHAFSPQQTLVYVLLIGGVLSLPCYIVLNHILDALGKSRQVIYLTAIMTVLNIALNYQLLFNSSLSAQAAIATATTAVRIIGLLVLMAWIGQQLGTHALRATLHPPAIKKLLDFGQSELLTGLVFTLGFALLSFYLNARFDAKLVGEFGIFLNMINLSFVVYVGFASALVIYLSKLPNQPIKLHRTTNRQIDWLIIRFVAGSLLAGAVLSPLLCWLYFGQFDTKQLLIVLAALLVAAIDGLAIATIAKLRVAGDTKKPPLFRLLLVVVGLPLGGWLLSMAGLFGVGIAFIIANACSVIALKVYQKRLLL</sequence>
<keyword evidence="8" id="KW-1185">Reference proteome</keyword>
<feature type="transmembrane region" description="Helical" evidence="6">
    <location>
        <begin position="359"/>
        <end position="379"/>
    </location>
</feature>
<evidence type="ECO:0000256" key="4">
    <source>
        <dbReference type="ARBA" id="ARBA00022989"/>
    </source>
</evidence>
<evidence type="ECO:0000313" key="8">
    <source>
        <dbReference type="Proteomes" id="UP000187495"/>
    </source>
</evidence>
<feature type="transmembrane region" description="Helical" evidence="6">
    <location>
        <begin position="226"/>
        <end position="249"/>
    </location>
</feature>
<feature type="transmembrane region" description="Helical" evidence="6">
    <location>
        <begin position="85"/>
        <end position="104"/>
    </location>
</feature>
<accession>A0A1N7DS28</accession>
<proteinExistence type="predicted"/>
<evidence type="ECO:0000256" key="6">
    <source>
        <dbReference type="SAM" id="Phobius"/>
    </source>
</evidence>
<name>A0A1N7DS28_9GAMM</name>
<keyword evidence="3 6" id="KW-0812">Transmembrane</keyword>
<feature type="transmembrane region" description="Helical" evidence="6">
    <location>
        <begin position="143"/>
        <end position="166"/>
    </location>
</feature>
<feature type="transmembrane region" description="Helical" evidence="6">
    <location>
        <begin position="20"/>
        <end position="40"/>
    </location>
</feature>
<dbReference type="InterPro" id="IPR050833">
    <property type="entry name" value="Poly_Biosynth_Transport"/>
</dbReference>
<dbReference type="PANTHER" id="PTHR30250:SF11">
    <property type="entry name" value="O-ANTIGEN TRANSPORTER-RELATED"/>
    <property type="match status" value="1"/>
</dbReference>
<dbReference type="AlphaFoldDB" id="A0A1N7DS28"/>
<evidence type="ECO:0000256" key="3">
    <source>
        <dbReference type="ARBA" id="ARBA00022692"/>
    </source>
</evidence>
<feature type="transmembrane region" description="Helical" evidence="6">
    <location>
        <begin position="300"/>
        <end position="323"/>
    </location>
</feature>
<feature type="transmembrane region" description="Helical" evidence="6">
    <location>
        <begin position="335"/>
        <end position="353"/>
    </location>
</feature>
<comment type="subcellular location">
    <subcellularLocation>
        <location evidence="1">Cell membrane</location>
        <topology evidence="1">Multi-pass membrane protein</topology>
    </subcellularLocation>
</comment>
<reference evidence="8" key="1">
    <citation type="submission" date="2017-01" db="EMBL/GenBank/DDBJ databases">
        <authorList>
            <person name="Varghese N."/>
            <person name="Submissions S."/>
        </authorList>
    </citation>
    <scope>NUCLEOTIDE SEQUENCE [LARGE SCALE GENOMIC DNA]</scope>
    <source>
        <strain evidence="8">DSM 21768</strain>
    </source>
</reference>
<feature type="transmembrane region" description="Helical" evidence="6">
    <location>
        <begin position="270"/>
        <end position="294"/>
    </location>
</feature>
<organism evidence="7 8">
    <name type="scientific">Moraxella cuniculi DSM 21768</name>
    <dbReference type="NCBI Taxonomy" id="1122245"/>
    <lineage>
        <taxon>Bacteria</taxon>
        <taxon>Pseudomonadati</taxon>
        <taxon>Pseudomonadota</taxon>
        <taxon>Gammaproteobacteria</taxon>
        <taxon>Moraxellales</taxon>
        <taxon>Moraxellaceae</taxon>
        <taxon>Moraxella</taxon>
    </lineage>
</organism>
<feature type="transmembrane region" description="Helical" evidence="6">
    <location>
        <begin position="116"/>
        <end position="137"/>
    </location>
</feature>
<evidence type="ECO:0000256" key="5">
    <source>
        <dbReference type="ARBA" id="ARBA00023136"/>
    </source>
</evidence>
<feature type="transmembrane region" description="Helical" evidence="6">
    <location>
        <begin position="52"/>
        <end position="73"/>
    </location>
</feature>